<evidence type="ECO:0000313" key="3">
    <source>
        <dbReference type="Proteomes" id="UP000273898"/>
    </source>
</evidence>
<keyword evidence="1" id="KW-0472">Membrane</keyword>
<organism evidence="2 3">
    <name type="scientific">Pedobacter alluvionis</name>
    <dbReference type="NCBI Taxonomy" id="475253"/>
    <lineage>
        <taxon>Bacteria</taxon>
        <taxon>Pseudomonadati</taxon>
        <taxon>Bacteroidota</taxon>
        <taxon>Sphingobacteriia</taxon>
        <taxon>Sphingobacteriales</taxon>
        <taxon>Sphingobacteriaceae</taxon>
        <taxon>Pedobacter</taxon>
    </lineage>
</organism>
<sequence length="64" mass="7237">MAFLSAQAPKTGMLQTGINSRFLSQNHPVTLQYSKGKNLKLVLPFPRLYLYLISIMIRSVLAKK</sequence>
<evidence type="ECO:0000256" key="1">
    <source>
        <dbReference type="SAM" id="Phobius"/>
    </source>
</evidence>
<accession>A0A497XMU0</accession>
<proteinExistence type="predicted"/>
<evidence type="ECO:0000313" key="2">
    <source>
        <dbReference type="EMBL" id="RLJ69446.1"/>
    </source>
</evidence>
<dbReference type="AlphaFoldDB" id="A0A497XMU0"/>
<dbReference type="EMBL" id="RCCK01000016">
    <property type="protein sequence ID" value="RLJ69446.1"/>
    <property type="molecule type" value="Genomic_DNA"/>
</dbReference>
<gene>
    <name evidence="2" type="ORF">BCL90_5036</name>
</gene>
<reference evidence="2 3" key="1">
    <citation type="submission" date="2018-10" db="EMBL/GenBank/DDBJ databases">
        <title>Genomic Encyclopedia of Archaeal and Bacterial Type Strains, Phase II (KMG-II): from individual species to whole genera.</title>
        <authorList>
            <person name="Goeker M."/>
        </authorList>
    </citation>
    <scope>NUCLEOTIDE SEQUENCE [LARGE SCALE GENOMIC DNA]</scope>
    <source>
        <strain evidence="2 3">DSM 19624</strain>
    </source>
</reference>
<protein>
    <submittedName>
        <fullName evidence="2">Uncharacterized protein</fullName>
    </submittedName>
</protein>
<feature type="transmembrane region" description="Helical" evidence="1">
    <location>
        <begin position="41"/>
        <end position="61"/>
    </location>
</feature>
<comment type="caution">
    <text evidence="2">The sequence shown here is derived from an EMBL/GenBank/DDBJ whole genome shotgun (WGS) entry which is preliminary data.</text>
</comment>
<keyword evidence="1" id="KW-1133">Transmembrane helix</keyword>
<name>A0A497XMU0_9SPHI</name>
<dbReference type="Proteomes" id="UP000273898">
    <property type="component" value="Unassembled WGS sequence"/>
</dbReference>
<keyword evidence="1" id="KW-0812">Transmembrane</keyword>